<comment type="similarity">
    <text evidence="1">Belongs to the CutA family.</text>
</comment>
<reference evidence="2 3" key="1">
    <citation type="submission" date="2018-04" db="EMBL/GenBank/DDBJ databases">
        <title>Novel species isolated from glacier.</title>
        <authorList>
            <person name="Liu Q."/>
            <person name="Xin Y.-H."/>
        </authorList>
    </citation>
    <scope>NUCLEOTIDE SEQUENCE [LARGE SCALE GENOMIC DNA]</scope>
    <source>
        <strain evidence="2 3">GT1R17</strain>
    </source>
</reference>
<evidence type="ECO:0000313" key="2">
    <source>
        <dbReference type="EMBL" id="PTU32334.1"/>
    </source>
</evidence>
<name>A0A2T5MIF2_9GAMM</name>
<dbReference type="AlphaFoldDB" id="A0A2T5MIF2"/>
<protein>
    <submittedName>
        <fullName evidence="2">Divalent-cation tolerance protein CutA</fullName>
    </submittedName>
</protein>
<proteinExistence type="inferred from homology"/>
<sequence>MSTAIHLVLVTCPVEAASALAEKLVAERVAACVNILPKITSVYRWQDEVKHDDEALLIIKSPAENFERLKQVILANHPYELPEIVAVNSTEGHAPYLDWVISACK</sequence>
<organism evidence="2 3">
    <name type="scientific">Stenotrophobium rhamnosiphilum</name>
    <dbReference type="NCBI Taxonomy" id="2029166"/>
    <lineage>
        <taxon>Bacteria</taxon>
        <taxon>Pseudomonadati</taxon>
        <taxon>Pseudomonadota</taxon>
        <taxon>Gammaproteobacteria</taxon>
        <taxon>Nevskiales</taxon>
        <taxon>Nevskiaceae</taxon>
        <taxon>Stenotrophobium</taxon>
    </lineage>
</organism>
<dbReference type="PANTHER" id="PTHR23419:SF8">
    <property type="entry name" value="FI09726P"/>
    <property type="match status" value="1"/>
</dbReference>
<dbReference type="RefSeq" id="WP_107939528.1">
    <property type="nucleotide sequence ID" value="NZ_QANS01000002.1"/>
</dbReference>
<dbReference type="GO" id="GO:0010038">
    <property type="term" value="P:response to metal ion"/>
    <property type="evidence" value="ECO:0007669"/>
    <property type="project" value="InterPro"/>
</dbReference>
<dbReference type="SUPFAM" id="SSF54913">
    <property type="entry name" value="GlnB-like"/>
    <property type="match status" value="1"/>
</dbReference>
<accession>A0A2T5MIF2</accession>
<dbReference type="Pfam" id="PF03091">
    <property type="entry name" value="CutA1"/>
    <property type="match status" value="1"/>
</dbReference>
<dbReference type="OrthoDB" id="37622at2"/>
<gene>
    <name evidence="2" type="ORF">CJD38_06705</name>
</gene>
<dbReference type="Proteomes" id="UP000244248">
    <property type="component" value="Unassembled WGS sequence"/>
</dbReference>
<comment type="caution">
    <text evidence="2">The sequence shown here is derived from an EMBL/GenBank/DDBJ whole genome shotgun (WGS) entry which is preliminary data.</text>
</comment>
<dbReference type="Gene3D" id="3.30.70.120">
    <property type="match status" value="1"/>
</dbReference>
<dbReference type="InterPro" id="IPR015867">
    <property type="entry name" value="N-reg_PII/ATP_PRibTrfase_C"/>
</dbReference>
<dbReference type="GO" id="GO:0005507">
    <property type="term" value="F:copper ion binding"/>
    <property type="evidence" value="ECO:0007669"/>
    <property type="project" value="TreeGrafter"/>
</dbReference>
<dbReference type="InterPro" id="IPR004323">
    <property type="entry name" value="Ion_tolerance_CutA"/>
</dbReference>
<dbReference type="PANTHER" id="PTHR23419">
    <property type="entry name" value="DIVALENT CATION TOLERANCE CUTA-RELATED"/>
    <property type="match status" value="1"/>
</dbReference>
<keyword evidence="3" id="KW-1185">Reference proteome</keyword>
<evidence type="ECO:0000256" key="1">
    <source>
        <dbReference type="ARBA" id="ARBA00010169"/>
    </source>
</evidence>
<dbReference type="InterPro" id="IPR011322">
    <property type="entry name" value="N-reg_PII-like_a/b"/>
</dbReference>
<dbReference type="EMBL" id="QANS01000002">
    <property type="protein sequence ID" value="PTU32334.1"/>
    <property type="molecule type" value="Genomic_DNA"/>
</dbReference>
<evidence type="ECO:0000313" key="3">
    <source>
        <dbReference type="Proteomes" id="UP000244248"/>
    </source>
</evidence>